<dbReference type="Gene3D" id="3.10.20.310">
    <property type="entry name" value="membrane protein fhac"/>
    <property type="match status" value="1"/>
</dbReference>
<keyword evidence="2" id="KW-1134">Transmembrane beta strand</keyword>
<reference evidence="6 8" key="2">
    <citation type="submission" date="2018-03" db="EMBL/GenBank/DDBJ databases">
        <title>Genomic Encyclopedia of Archaeal and Bacterial Type Strains, Phase II (KMG-II): from individual species to whole genera.</title>
        <authorList>
            <person name="Goeker M."/>
        </authorList>
    </citation>
    <scope>NUCLEOTIDE SEQUENCE [LARGE SCALE GENOMIC DNA]</scope>
    <source>
        <strain evidence="6 8">DSM 25227</strain>
    </source>
</reference>
<sequence length="596" mass="63213">MTMRTGLLAAALLGATGAAAAELEFRLAGGDKGLGGTLEATSLVAGTLRDAEDGALPRRDIVAAAQADYARLLAALYEQGYFGPVISIEVDGVEATDLPVIGSEEPVGQVVIAVEPGPLFVFGQAEIAPLPEGIRPPPGFETGARAGTSILRQATSEGVEAWRAIGHAKAELGGQQITANHPDRRVDARLSLAPGPRLRYGAILIEGNEAVRSRQIDRIADLDPGDVFDPEEIRDSARRLQRTGAFRSVSIVEAAEALPDATLPMTIQVVERLPRRIGFGAEIGTTEGAALSAFWLHRNLTGFADSFRAEAEIRSIGGESGGEDYRLGALYTRPATFNPETDLFVGAEIESLDEQEFSSDRAEVFVGARRIVSDEFQYSYGLSLEYSDVTDGFGDREFLIASIPLEAQYDRRDDPLNPTDGYYIDARIDPFYGFETAGPGVLLNADLRGYQGFGAERNTVLAARLQLGTLVGPDLEDAPTGDLFFSGGGGTVRGQPFQSLSLELPSGREVGGRSFVGVAAEIRQKVTENIGVVGFVDWGQISESSSWSGGESHAGAGLGVRYDTGIGPIRVDLAVPVAGPDDNSGFELYIGIGQAF</sequence>
<evidence type="ECO:0000256" key="2">
    <source>
        <dbReference type="ARBA" id="ARBA00022452"/>
    </source>
</evidence>
<dbReference type="Gene3D" id="2.40.160.50">
    <property type="entry name" value="membrane protein fhac: a member of the omp85/tpsb transporter family"/>
    <property type="match status" value="1"/>
</dbReference>
<proteinExistence type="predicted"/>
<dbReference type="Proteomes" id="UP000245839">
    <property type="component" value="Unassembled WGS sequence"/>
</dbReference>
<dbReference type="RefSeq" id="WP_109562886.1">
    <property type="nucleotide sequence ID" value="NZ_QGDJ01000001.1"/>
</dbReference>
<keyword evidence="4" id="KW-0732">Signal</keyword>
<dbReference type="InterPro" id="IPR034746">
    <property type="entry name" value="POTRA"/>
</dbReference>
<keyword evidence="3" id="KW-0472">Membrane</keyword>
<evidence type="ECO:0000313" key="6">
    <source>
        <dbReference type="EMBL" id="PWJ22316.1"/>
    </source>
</evidence>
<dbReference type="Pfam" id="PF07244">
    <property type="entry name" value="POTRA"/>
    <property type="match status" value="1"/>
</dbReference>
<dbReference type="Proteomes" id="UP000251571">
    <property type="component" value="Unassembled WGS sequence"/>
</dbReference>
<dbReference type="GO" id="GO:0019867">
    <property type="term" value="C:outer membrane"/>
    <property type="evidence" value="ECO:0007669"/>
    <property type="project" value="InterPro"/>
</dbReference>
<dbReference type="InterPro" id="IPR000184">
    <property type="entry name" value="Bac_surfAg_D15"/>
</dbReference>
<keyword evidence="8" id="KW-1185">Reference proteome</keyword>
<dbReference type="PROSITE" id="PS51779">
    <property type="entry name" value="POTRA"/>
    <property type="match status" value="1"/>
</dbReference>
<comment type="subcellular location">
    <subcellularLocation>
        <location evidence="1">Membrane</location>
    </subcellularLocation>
</comment>
<feature type="domain" description="POTRA" evidence="5">
    <location>
        <begin position="198"/>
        <end position="272"/>
    </location>
</feature>
<evidence type="ECO:0000256" key="4">
    <source>
        <dbReference type="SAM" id="SignalP"/>
    </source>
</evidence>
<accession>A0A2Y9A2F0</accession>
<dbReference type="AlphaFoldDB" id="A0A2Y9A2F0"/>
<evidence type="ECO:0000256" key="1">
    <source>
        <dbReference type="ARBA" id="ARBA00004370"/>
    </source>
</evidence>
<evidence type="ECO:0000313" key="7">
    <source>
        <dbReference type="EMBL" id="SSA38594.1"/>
    </source>
</evidence>
<evidence type="ECO:0000259" key="5">
    <source>
        <dbReference type="PROSITE" id="PS51779"/>
    </source>
</evidence>
<dbReference type="Pfam" id="PF01103">
    <property type="entry name" value="Omp85"/>
    <property type="match status" value="1"/>
</dbReference>
<dbReference type="EMBL" id="QGDJ01000001">
    <property type="protein sequence ID" value="PWJ22316.1"/>
    <property type="molecule type" value="Genomic_DNA"/>
</dbReference>
<dbReference type="PANTHER" id="PTHR12815">
    <property type="entry name" value="SORTING AND ASSEMBLY MACHINERY SAMM50 PROTEIN FAMILY MEMBER"/>
    <property type="match status" value="1"/>
</dbReference>
<evidence type="ECO:0000256" key="3">
    <source>
        <dbReference type="ARBA" id="ARBA00023136"/>
    </source>
</evidence>
<dbReference type="InterPro" id="IPR010827">
    <property type="entry name" value="BamA/TamA_POTRA"/>
</dbReference>
<feature type="chain" id="PRO_5044071855" evidence="4">
    <location>
        <begin position="21"/>
        <end position="596"/>
    </location>
</feature>
<name>A0A2Y9A2F0_9RHOB</name>
<dbReference type="OrthoDB" id="9769707at2"/>
<organism evidence="7 9">
    <name type="scientific">Jannaschia seohaensis</name>
    <dbReference type="NCBI Taxonomy" id="475081"/>
    <lineage>
        <taxon>Bacteria</taxon>
        <taxon>Pseudomonadati</taxon>
        <taxon>Pseudomonadota</taxon>
        <taxon>Alphaproteobacteria</taxon>
        <taxon>Rhodobacterales</taxon>
        <taxon>Roseobacteraceae</taxon>
        <taxon>Jannaschia</taxon>
    </lineage>
</organism>
<gene>
    <name evidence="6" type="ORF">BCF38_101727</name>
    <name evidence="7" type="ORF">SAMN05421539_101727</name>
</gene>
<keyword evidence="2" id="KW-0812">Transmembrane</keyword>
<evidence type="ECO:0000313" key="8">
    <source>
        <dbReference type="Proteomes" id="UP000245839"/>
    </source>
</evidence>
<feature type="signal peptide" evidence="4">
    <location>
        <begin position="1"/>
        <end position="20"/>
    </location>
</feature>
<dbReference type="InterPro" id="IPR039910">
    <property type="entry name" value="D15-like"/>
</dbReference>
<protein>
    <submittedName>
        <fullName evidence="7">Translocation and assembly module TamA</fullName>
    </submittedName>
</protein>
<dbReference type="EMBL" id="UETC01000001">
    <property type="protein sequence ID" value="SSA38594.1"/>
    <property type="molecule type" value="Genomic_DNA"/>
</dbReference>
<reference evidence="7 9" key="1">
    <citation type="submission" date="2016-10" db="EMBL/GenBank/DDBJ databases">
        <authorList>
            <person name="Cai Z."/>
        </authorList>
    </citation>
    <scope>NUCLEOTIDE SEQUENCE [LARGE SCALE GENOMIC DNA]</scope>
    <source>
        <strain evidence="7 9">DSM 25227</strain>
    </source>
</reference>
<dbReference type="PANTHER" id="PTHR12815:SF42">
    <property type="entry name" value="BACTERIAL SURFACE ANTIGEN (D15) DOMAIN-CONTAINING PROTEIN"/>
    <property type="match status" value="1"/>
</dbReference>
<evidence type="ECO:0000313" key="9">
    <source>
        <dbReference type="Proteomes" id="UP000251571"/>
    </source>
</evidence>